<dbReference type="SUPFAM" id="SSF82199">
    <property type="entry name" value="SET domain"/>
    <property type="match status" value="1"/>
</dbReference>
<comment type="caution">
    <text evidence="2">The sequence shown here is derived from an EMBL/GenBank/DDBJ whole genome shotgun (WGS) entry which is preliminary data.</text>
</comment>
<dbReference type="PANTHER" id="PTHR13271:SF146">
    <property type="entry name" value="SET DOMAIN-CONTAINING PROTEIN"/>
    <property type="match status" value="1"/>
</dbReference>
<dbReference type="GO" id="GO:0005634">
    <property type="term" value="C:nucleus"/>
    <property type="evidence" value="ECO:0007669"/>
    <property type="project" value="TreeGrafter"/>
</dbReference>
<reference evidence="2" key="1">
    <citation type="journal article" date="2020" name="Stud. Mycol.">
        <title>101 Dothideomycetes genomes: a test case for predicting lifestyles and emergence of pathogens.</title>
        <authorList>
            <person name="Haridas S."/>
            <person name="Albert R."/>
            <person name="Binder M."/>
            <person name="Bloem J."/>
            <person name="Labutti K."/>
            <person name="Salamov A."/>
            <person name="Andreopoulos B."/>
            <person name="Baker S."/>
            <person name="Barry K."/>
            <person name="Bills G."/>
            <person name="Bluhm B."/>
            <person name="Cannon C."/>
            <person name="Castanera R."/>
            <person name="Culley D."/>
            <person name="Daum C."/>
            <person name="Ezra D."/>
            <person name="Gonzalez J."/>
            <person name="Henrissat B."/>
            <person name="Kuo A."/>
            <person name="Liang C."/>
            <person name="Lipzen A."/>
            <person name="Lutzoni F."/>
            <person name="Magnuson J."/>
            <person name="Mondo S."/>
            <person name="Nolan M."/>
            <person name="Ohm R."/>
            <person name="Pangilinan J."/>
            <person name="Park H.-J."/>
            <person name="Ramirez L."/>
            <person name="Alfaro M."/>
            <person name="Sun H."/>
            <person name="Tritt A."/>
            <person name="Yoshinaga Y."/>
            <person name="Zwiers L.-H."/>
            <person name="Turgeon B."/>
            <person name="Goodwin S."/>
            <person name="Spatafora J."/>
            <person name="Crous P."/>
            <person name="Grigoriev I."/>
        </authorList>
    </citation>
    <scope>NUCLEOTIDE SEQUENCE</scope>
    <source>
        <strain evidence="2">CBS 116435</strain>
    </source>
</reference>
<sequence>MSAQFDGLLQWLCENGGYLHPNVQVAADEDNGVHWRATANIQPDTTLSVVPHSLALSYLNALVDDAHPALKSAKKKLCVENIGFFYLMTQYLAREKSFWKPYLDTLPQPDTGFTTPLWFDDPDDTAWLDGTDVYHSSLGRRKVYERYWHEGVALLSQAGIDTEPYTWDLFRWAITIFTSRSFSSRAIAPQDSKYWAAYKTNSDGRRQAFLLDMSHSPAEDLDFPVLFPMQDVPNHHHNAHVDWVFDPGRFSINASDNVEAGGQIWNNYGAKGNDELLLGYGFCIADNPNDSVMLTLKPPSAALQRDLRAYHPGYFREDTGDWNGEKATFKIHQLPEPSDGQWVGMWSLLPEPLLELMLYILRFERDVPFKFIEHPLQFFLHGDGKRYLPHIARMIVQSLMPKLQKLQNASFPAEPSSARQRYAAIYRDSQLSILQSITVALRAFTRSFRYVTPQASSYIPGKAERKCVFAFLEEAITNFYLEFEDDFQELILGLEASTNSIELDVMIAAGWEEDLWVLLLCAMLIVHEKDKESLTGSVVRSFASEYGVPRFSPTSDENGAPTILGVDHEEERNDLMQVVEKARERRANKKSFWHDGRWSERFIAQWGGRILRCESTMMMVKVEEDADEEARLVVYLQPEEAPHLQPILHPI</sequence>
<evidence type="ECO:0000313" key="2">
    <source>
        <dbReference type="EMBL" id="KAF2720174.1"/>
    </source>
</evidence>
<accession>A0A9P4Q5I7</accession>
<feature type="domain" description="SET" evidence="1">
    <location>
        <begin position="21"/>
        <end position="269"/>
    </location>
</feature>
<keyword evidence="3" id="KW-1185">Reference proteome</keyword>
<proteinExistence type="predicted"/>
<dbReference type="OrthoDB" id="42889at2759"/>
<dbReference type="InterPro" id="IPR044432">
    <property type="entry name" value="Set10/Efm1_SET"/>
</dbReference>
<dbReference type="PANTHER" id="PTHR13271">
    <property type="entry name" value="UNCHARACTERIZED PUTATIVE METHYLTRANSFERASE"/>
    <property type="match status" value="1"/>
</dbReference>
<dbReference type="Proteomes" id="UP000799441">
    <property type="component" value="Unassembled WGS sequence"/>
</dbReference>
<dbReference type="InterPro" id="IPR050600">
    <property type="entry name" value="SETD3_SETD6_MTase"/>
</dbReference>
<name>A0A9P4Q5I7_9PEZI</name>
<dbReference type="CDD" id="cd19180">
    <property type="entry name" value="SET_SpSET10-like"/>
    <property type="match status" value="1"/>
</dbReference>
<dbReference type="GO" id="GO:0016279">
    <property type="term" value="F:protein-lysine N-methyltransferase activity"/>
    <property type="evidence" value="ECO:0007669"/>
    <property type="project" value="InterPro"/>
</dbReference>
<evidence type="ECO:0000259" key="1">
    <source>
        <dbReference type="PROSITE" id="PS50280"/>
    </source>
</evidence>
<dbReference type="EMBL" id="MU003802">
    <property type="protein sequence ID" value="KAF2720174.1"/>
    <property type="molecule type" value="Genomic_DNA"/>
</dbReference>
<dbReference type="AlphaFoldDB" id="A0A9P4Q5I7"/>
<evidence type="ECO:0000313" key="3">
    <source>
        <dbReference type="Proteomes" id="UP000799441"/>
    </source>
</evidence>
<dbReference type="InterPro" id="IPR046341">
    <property type="entry name" value="SET_dom_sf"/>
</dbReference>
<organism evidence="2 3">
    <name type="scientific">Polychaeton citri CBS 116435</name>
    <dbReference type="NCBI Taxonomy" id="1314669"/>
    <lineage>
        <taxon>Eukaryota</taxon>
        <taxon>Fungi</taxon>
        <taxon>Dikarya</taxon>
        <taxon>Ascomycota</taxon>
        <taxon>Pezizomycotina</taxon>
        <taxon>Dothideomycetes</taxon>
        <taxon>Dothideomycetidae</taxon>
        <taxon>Capnodiales</taxon>
        <taxon>Capnodiaceae</taxon>
        <taxon>Polychaeton</taxon>
    </lineage>
</organism>
<dbReference type="InterPro" id="IPR001214">
    <property type="entry name" value="SET_dom"/>
</dbReference>
<dbReference type="Gene3D" id="3.90.1410.10">
    <property type="entry name" value="set domain protein methyltransferase, domain 1"/>
    <property type="match status" value="1"/>
</dbReference>
<protein>
    <submittedName>
        <fullName evidence="2">SET domain-containing protein</fullName>
    </submittedName>
</protein>
<gene>
    <name evidence="2" type="ORF">K431DRAFT_249725</name>
</gene>
<dbReference type="PROSITE" id="PS50280">
    <property type="entry name" value="SET"/>
    <property type="match status" value="1"/>
</dbReference>